<accession>A0A6J4QVK6</accession>
<keyword evidence="1" id="KW-1133">Transmembrane helix</keyword>
<proteinExistence type="predicted"/>
<feature type="transmembrane region" description="Helical" evidence="1">
    <location>
        <begin position="106"/>
        <end position="126"/>
    </location>
</feature>
<evidence type="ECO:0008006" key="3">
    <source>
        <dbReference type="Google" id="ProtNLM"/>
    </source>
</evidence>
<evidence type="ECO:0000313" key="2">
    <source>
        <dbReference type="EMBL" id="CAA9450751.1"/>
    </source>
</evidence>
<dbReference type="AlphaFoldDB" id="A0A6J4QVK6"/>
<dbReference type="Pfam" id="PF13692">
    <property type="entry name" value="Glyco_trans_1_4"/>
    <property type="match status" value="1"/>
</dbReference>
<dbReference type="SUPFAM" id="SSF53756">
    <property type="entry name" value="UDP-Glycosyltransferase/glycogen phosphorylase"/>
    <property type="match status" value="1"/>
</dbReference>
<name>A0A6J4QVK6_9ACTN</name>
<gene>
    <name evidence="2" type="ORF">AVDCRST_MAG28-1238</name>
</gene>
<evidence type="ECO:0000256" key="1">
    <source>
        <dbReference type="SAM" id="Phobius"/>
    </source>
</evidence>
<sequence>MRGEHYQGASGIEHRTTQVDDKYDIVFFWKSNDTGIYGRRQDMLVKYLSRSPRVNRIVHFDRPIPLGFLWSLLKLGKARKFDQSNPIFFQTLSRLLKLKNSEKVKYYTFVYILGIGLFGRLLGLFLPKKRHYTKYLKRVLSKNSIGKRRTIFWVCPGNFDFPQIVEAFDPGFVVADVIDDQRAWFEPDSPRAAKLTGNYEEILGTSDLVLANCESVRQSMLPYSEDVHLIPNASELPDVHETRQGKPKELRKIEGPILGYVGNLSVRIDIDLLEHLARSRPDWNVVLIGSVHLSRDILKRLDVFENVHFLGVKQYTDAQRYIRNFDVAIIPHLDNEMTRSMSPLKLYVYYSMNVPIVTTEIENLAELRDLVYVARDKNDFVEKVELALQRGKTPGSGTKRMDLLREYSWETRVEQILSLIDQESRGAFAERNVV</sequence>
<organism evidence="2">
    <name type="scientific">uncultured Rubrobacteraceae bacterium</name>
    <dbReference type="NCBI Taxonomy" id="349277"/>
    <lineage>
        <taxon>Bacteria</taxon>
        <taxon>Bacillati</taxon>
        <taxon>Actinomycetota</taxon>
        <taxon>Rubrobacteria</taxon>
        <taxon>Rubrobacterales</taxon>
        <taxon>Rubrobacteraceae</taxon>
        <taxon>environmental samples</taxon>
    </lineage>
</organism>
<reference evidence="2" key="1">
    <citation type="submission" date="2020-02" db="EMBL/GenBank/DDBJ databases">
        <authorList>
            <person name="Meier V. D."/>
        </authorList>
    </citation>
    <scope>NUCLEOTIDE SEQUENCE</scope>
    <source>
        <strain evidence="2">AVDCRST_MAG28</strain>
    </source>
</reference>
<dbReference type="EMBL" id="CADCVE010000029">
    <property type="protein sequence ID" value="CAA9450751.1"/>
    <property type="molecule type" value="Genomic_DNA"/>
</dbReference>
<keyword evidence="1" id="KW-0812">Transmembrane</keyword>
<protein>
    <recommendedName>
        <fullName evidence="3">Glycosyltransferase</fullName>
    </recommendedName>
</protein>
<keyword evidence="1" id="KW-0472">Membrane</keyword>
<dbReference type="Gene3D" id="3.40.50.2000">
    <property type="entry name" value="Glycogen Phosphorylase B"/>
    <property type="match status" value="1"/>
</dbReference>